<dbReference type="ExpressionAtlas" id="A0A3Q0KU79">
    <property type="expression patterns" value="baseline"/>
</dbReference>
<dbReference type="AlphaFoldDB" id="A0A3Q0KU79"/>
<dbReference type="InParanoid" id="A0A3Q0KU79"/>
<protein>
    <submittedName>
        <fullName evidence="2">Protein UL128</fullName>
    </submittedName>
</protein>
<sequence length="110" mass="12433">MDGSGVLNCELMNLVKKRVACRDRIVELYDKHTKEKLNKMKSCITTSHEQHCDNLCLPMLDIPLSVVRINDITEVCSLTKSATVQEEESLIRQLKAINDFDVTTTGCHPD</sequence>
<dbReference type="WBParaSite" id="Smp_193150.1">
    <property type="protein sequence ID" value="Smp_193150.1"/>
    <property type="gene ID" value="Smp_193150"/>
</dbReference>
<name>A0A3Q0KU79_SCHMA</name>
<proteinExistence type="predicted"/>
<organism evidence="1 2">
    <name type="scientific">Schistosoma mansoni</name>
    <name type="common">Blood fluke</name>
    <dbReference type="NCBI Taxonomy" id="6183"/>
    <lineage>
        <taxon>Eukaryota</taxon>
        <taxon>Metazoa</taxon>
        <taxon>Spiralia</taxon>
        <taxon>Lophotrochozoa</taxon>
        <taxon>Platyhelminthes</taxon>
        <taxon>Trematoda</taxon>
        <taxon>Digenea</taxon>
        <taxon>Strigeidida</taxon>
        <taxon>Schistosomatoidea</taxon>
        <taxon>Schistosomatidae</taxon>
        <taxon>Schistosoma</taxon>
    </lineage>
</organism>
<accession>A0A3Q0KU79</accession>
<reference evidence="2" key="2">
    <citation type="submission" date="2018-12" db="UniProtKB">
        <authorList>
            <consortium name="WormBaseParasite"/>
        </authorList>
    </citation>
    <scope>IDENTIFICATION</scope>
    <source>
        <strain evidence="2">Puerto Rican</strain>
    </source>
</reference>
<evidence type="ECO:0000313" key="2">
    <source>
        <dbReference type="WBParaSite" id="Smp_193150.1"/>
    </source>
</evidence>
<keyword evidence="1" id="KW-1185">Reference proteome</keyword>
<dbReference type="Proteomes" id="UP000008854">
    <property type="component" value="Unassembled WGS sequence"/>
</dbReference>
<reference evidence="1" key="1">
    <citation type="journal article" date="2012" name="PLoS Negl. Trop. Dis.">
        <title>A systematically improved high quality genome and transcriptome of the human blood fluke Schistosoma mansoni.</title>
        <authorList>
            <person name="Protasio A.V."/>
            <person name="Tsai I.J."/>
            <person name="Babbage A."/>
            <person name="Nichol S."/>
            <person name="Hunt M."/>
            <person name="Aslett M.A."/>
            <person name="De Silva N."/>
            <person name="Velarde G.S."/>
            <person name="Anderson T.J."/>
            <person name="Clark R.C."/>
            <person name="Davidson C."/>
            <person name="Dillon G.P."/>
            <person name="Holroyd N.E."/>
            <person name="LoVerde P.T."/>
            <person name="Lloyd C."/>
            <person name="McQuillan J."/>
            <person name="Oliveira G."/>
            <person name="Otto T.D."/>
            <person name="Parker-Manuel S.J."/>
            <person name="Quail M.A."/>
            <person name="Wilson R.A."/>
            <person name="Zerlotini A."/>
            <person name="Dunne D.W."/>
            <person name="Berriman M."/>
        </authorList>
    </citation>
    <scope>NUCLEOTIDE SEQUENCE [LARGE SCALE GENOMIC DNA]</scope>
    <source>
        <strain evidence="1">Puerto Rican</strain>
    </source>
</reference>
<evidence type="ECO:0000313" key="1">
    <source>
        <dbReference type="Proteomes" id="UP000008854"/>
    </source>
</evidence>